<dbReference type="CDD" id="cd00060">
    <property type="entry name" value="FHA"/>
    <property type="match status" value="1"/>
</dbReference>
<dbReference type="InterPro" id="IPR008984">
    <property type="entry name" value="SMAD_FHA_dom_sf"/>
</dbReference>
<dbReference type="InterPro" id="IPR000253">
    <property type="entry name" value="FHA_dom"/>
</dbReference>
<evidence type="ECO:0000313" key="2">
    <source>
        <dbReference type="EMBL" id="MFC4665417.1"/>
    </source>
</evidence>
<accession>A0ABV9K634</accession>
<dbReference type="EMBL" id="JBHSGO010000039">
    <property type="protein sequence ID" value="MFC4665417.1"/>
    <property type="molecule type" value="Genomic_DNA"/>
</dbReference>
<comment type="caution">
    <text evidence="2">The sequence shown here is derived from an EMBL/GenBank/DDBJ whole genome shotgun (WGS) entry which is preliminary data.</text>
</comment>
<reference evidence="3" key="1">
    <citation type="journal article" date="2019" name="Int. J. Syst. Evol. Microbiol.">
        <title>The Global Catalogue of Microorganisms (GCM) 10K type strain sequencing project: providing services to taxonomists for standard genome sequencing and annotation.</title>
        <authorList>
            <consortium name="The Broad Institute Genomics Platform"/>
            <consortium name="The Broad Institute Genome Sequencing Center for Infectious Disease"/>
            <person name="Wu L."/>
            <person name="Ma J."/>
        </authorList>
    </citation>
    <scope>NUCLEOTIDE SEQUENCE [LARGE SCALE GENOMIC DNA]</scope>
    <source>
        <strain evidence="3">CGMCC 4.7357</strain>
    </source>
</reference>
<gene>
    <name evidence="2" type="ORF">ACFO3G_02135</name>
</gene>
<organism evidence="2 3">
    <name type="scientific">Falsiporphyromonas endometrii</name>
    <dbReference type="NCBI Taxonomy" id="1387297"/>
    <lineage>
        <taxon>Bacteria</taxon>
        <taxon>Pseudomonadati</taxon>
        <taxon>Bacteroidota</taxon>
        <taxon>Bacteroidia</taxon>
        <taxon>Bacteroidales</taxon>
        <taxon>Porphyromonadaceae</taxon>
        <taxon>Falsiporphyromonas</taxon>
    </lineage>
</organism>
<evidence type="ECO:0000259" key="1">
    <source>
        <dbReference type="PROSITE" id="PS50006"/>
    </source>
</evidence>
<evidence type="ECO:0000313" key="3">
    <source>
        <dbReference type="Proteomes" id="UP001596020"/>
    </source>
</evidence>
<feature type="domain" description="FHA" evidence="1">
    <location>
        <begin position="88"/>
        <end position="147"/>
    </location>
</feature>
<dbReference type="PROSITE" id="PS50006">
    <property type="entry name" value="FHA_DOMAIN"/>
    <property type="match status" value="1"/>
</dbReference>
<dbReference type="Gene3D" id="2.60.200.20">
    <property type="match status" value="1"/>
</dbReference>
<proteinExistence type="predicted"/>
<sequence>MKRVHCPGCDELITLPKEKLTKACADQDGRIVVVCPACGRQLKAKIKLITKEEQNDLHQEGDLAPARIFVVENAFAYRQELAFGPGLLSIGRHNKDTDVDLAIQTSDPSMDRHHCLLQVKRDDNGVWSYKIADDESRVGTFVYGRILEPKEWVNLTDTTIITLGATSLIFEPNP</sequence>
<dbReference type="SUPFAM" id="SSF49879">
    <property type="entry name" value="SMAD/FHA domain"/>
    <property type="match status" value="1"/>
</dbReference>
<dbReference type="Proteomes" id="UP001596020">
    <property type="component" value="Unassembled WGS sequence"/>
</dbReference>
<protein>
    <submittedName>
        <fullName evidence="2">FHA domain-containing protein</fullName>
    </submittedName>
</protein>
<dbReference type="RefSeq" id="WP_380077525.1">
    <property type="nucleotide sequence ID" value="NZ_JBHSGO010000039.1"/>
</dbReference>
<name>A0ABV9K634_9PORP</name>
<dbReference type="Pfam" id="PF00498">
    <property type="entry name" value="FHA"/>
    <property type="match status" value="1"/>
</dbReference>
<keyword evidence="3" id="KW-1185">Reference proteome</keyword>